<evidence type="ECO:0000256" key="4">
    <source>
        <dbReference type="ARBA" id="ARBA00025740"/>
    </source>
</evidence>
<comment type="similarity">
    <text evidence="4">Belongs to the WD repeat PROPPIN family.</text>
</comment>
<dbReference type="GO" id="GO:0005774">
    <property type="term" value="C:vacuolar membrane"/>
    <property type="evidence" value="ECO:0007669"/>
    <property type="project" value="UniProtKB-SubCell"/>
</dbReference>
<evidence type="ECO:0000256" key="2">
    <source>
        <dbReference type="ARBA" id="ARBA00022574"/>
    </source>
</evidence>
<dbReference type="InterPro" id="IPR001680">
    <property type="entry name" value="WD40_rpt"/>
</dbReference>
<keyword evidence="3" id="KW-0677">Repeat</keyword>
<evidence type="ECO:0000256" key="3">
    <source>
        <dbReference type="ARBA" id="ARBA00022737"/>
    </source>
</evidence>
<protein>
    <submittedName>
        <fullName evidence="5">WD40 repeat-like protein</fullName>
    </submittedName>
</protein>
<dbReference type="PANTHER" id="PTHR11227">
    <property type="entry name" value="WD-REPEAT PROTEIN INTERACTING WITH PHOSPHOINOSIDES WIPI -RELATED"/>
    <property type="match status" value="1"/>
</dbReference>
<dbReference type="AlphaFoldDB" id="A0A6A6J554"/>
<evidence type="ECO:0000313" key="6">
    <source>
        <dbReference type="Proteomes" id="UP000800097"/>
    </source>
</evidence>
<organism evidence="5 6">
    <name type="scientific">Westerdykella ornata</name>
    <dbReference type="NCBI Taxonomy" id="318751"/>
    <lineage>
        <taxon>Eukaryota</taxon>
        <taxon>Fungi</taxon>
        <taxon>Dikarya</taxon>
        <taxon>Ascomycota</taxon>
        <taxon>Pezizomycotina</taxon>
        <taxon>Dothideomycetes</taxon>
        <taxon>Pleosporomycetidae</taxon>
        <taxon>Pleosporales</taxon>
        <taxon>Sporormiaceae</taxon>
        <taxon>Westerdykella</taxon>
    </lineage>
</organism>
<comment type="subcellular location">
    <subcellularLocation>
        <location evidence="1">Vacuole membrane</location>
        <topology evidence="1">Peripheral membrane protein</topology>
    </subcellularLocation>
</comment>
<gene>
    <name evidence="5" type="ORF">EI97DRAFT_387677</name>
</gene>
<keyword evidence="2" id="KW-0853">WD repeat</keyword>
<dbReference type="SUPFAM" id="SSF50978">
    <property type="entry name" value="WD40 repeat-like"/>
    <property type="match status" value="1"/>
</dbReference>
<dbReference type="GeneID" id="54549312"/>
<dbReference type="Pfam" id="PF21032">
    <property type="entry name" value="PROPPIN"/>
    <property type="match status" value="1"/>
</dbReference>
<dbReference type="InterPro" id="IPR015943">
    <property type="entry name" value="WD40/YVTN_repeat-like_dom_sf"/>
</dbReference>
<dbReference type="EMBL" id="ML986539">
    <property type="protein sequence ID" value="KAF2271522.1"/>
    <property type="molecule type" value="Genomic_DNA"/>
</dbReference>
<accession>A0A6A6J554</accession>
<name>A0A6A6J554_WESOR</name>
<reference evidence="5" key="1">
    <citation type="journal article" date="2020" name="Stud. Mycol.">
        <title>101 Dothideomycetes genomes: a test case for predicting lifestyles and emergence of pathogens.</title>
        <authorList>
            <person name="Haridas S."/>
            <person name="Albert R."/>
            <person name="Binder M."/>
            <person name="Bloem J."/>
            <person name="Labutti K."/>
            <person name="Salamov A."/>
            <person name="Andreopoulos B."/>
            <person name="Baker S."/>
            <person name="Barry K."/>
            <person name="Bills G."/>
            <person name="Bluhm B."/>
            <person name="Cannon C."/>
            <person name="Castanera R."/>
            <person name="Culley D."/>
            <person name="Daum C."/>
            <person name="Ezra D."/>
            <person name="Gonzalez J."/>
            <person name="Henrissat B."/>
            <person name="Kuo A."/>
            <person name="Liang C."/>
            <person name="Lipzen A."/>
            <person name="Lutzoni F."/>
            <person name="Magnuson J."/>
            <person name="Mondo S."/>
            <person name="Nolan M."/>
            <person name="Ohm R."/>
            <person name="Pangilinan J."/>
            <person name="Park H.-J."/>
            <person name="Ramirez L."/>
            <person name="Alfaro M."/>
            <person name="Sun H."/>
            <person name="Tritt A."/>
            <person name="Yoshinaga Y."/>
            <person name="Zwiers L.-H."/>
            <person name="Turgeon B."/>
            <person name="Goodwin S."/>
            <person name="Spatafora J."/>
            <person name="Crous P."/>
            <person name="Grigoriev I."/>
        </authorList>
    </citation>
    <scope>NUCLEOTIDE SEQUENCE</scope>
    <source>
        <strain evidence="5">CBS 379.55</strain>
    </source>
</reference>
<evidence type="ECO:0000256" key="1">
    <source>
        <dbReference type="ARBA" id="ARBA00004148"/>
    </source>
</evidence>
<sequence>MNTRPVLDSYTGPFALSASFNNDNSHFSVALYDGFRVFNSRTAELTLAREFGGGIGSVEMLGITRYMALVGGGRQPKFPQNKVRNLSPQDVLEWDFVHADRYEVQIWNDKTQVVAASLEFKTAVQRVRISRTHLVVVLLNSVKIYKMRSPPVKIAEYETVDNPLGLCCLGTNIVAFPGLTPGQVKVFNLEAENITILPGHQSPLRAIGLSQNGDMVATASRQGTLIRLWSYPSGSKITEFRRGIDPAVILSLAFSPNGRILAATSDKSTLHLFDVPHDPTAEPNPNTQRWGILAKVPLLPRQFSDTYASATIKFELGDDPVGAAAERYSTMNALIPGVPGGTPTKGLAGWLDDHTLVIVSAGKDARWERFIVGADSEGRCLVGREGWKRYLE</sequence>
<proteinExistence type="inferred from homology"/>
<dbReference type="RefSeq" id="XP_033649061.1">
    <property type="nucleotide sequence ID" value="XM_033796137.1"/>
</dbReference>
<keyword evidence="6" id="KW-1185">Reference proteome</keyword>
<dbReference type="OrthoDB" id="1667587at2759"/>
<dbReference type="Gene3D" id="2.130.10.10">
    <property type="entry name" value="YVTN repeat-like/Quinoprotein amine dehydrogenase"/>
    <property type="match status" value="1"/>
</dbReference>
<dbReference type="InterPro" id="IPR048720">
    <property type="entry name" value="PROPPIN"/>
</dbReference>
<evidence type="ECO:0000313" key="5">
    <source>
        <dbReference type="EMBL" id="KAF2271522.1"/>
    </source>
</evidence>
<dbReference type="InterPro" id="IPR036322">
    <property type="entry name" value="WD40_repeat_dom_sf"/>
</dbReference>
<dbReference type="Proteomes" id="UP000800097">
    <property type="component" value="Unassembled WGS sequence"/>
</dbReference>
<dbReference type="SMART" id="SM00320">
    <property type="entry name" value="WD40"/>
    <property type="match status" value="3"/>
</dbReference>